<feature type="chain" id="PRO_5011538962" description="Outer membrane protein beta-barrel domain-containing protein" evidence="1">
    <location>
        <begin position="27"/>
        <end position="214"/>
    </location>
</feature>
<feature type="signal peptide" evidence="1">
    <location>
        <begin position="1"/>
        <end position="26"/>
    </location>
</feature>
<evidence type="ECO:0000256" key="1">
    <source>
        <dbReference type="SAM" id="SignalP"/>
    </source>
</evidence>
<evidence type="ECO:0000313" key="2">
    <source>
        <dbReference type="EMBL" id="SFQ83323.1"/>
    </source>
</evidence>
<proteinExistence type="predicted"/>
<protein>
    <recommendedName>
        <fullName evidence="4">Outer membrane protein beta-barrel domain-containing protein</fullName>
    </recommendedName>
</protein>
<dbReference type="EMBL" id="FOXS01000011">
    <property type="protein sequence ID" value="SFQ83323.1"/>
    <property type="molecule type" value="Genomic_DNA"/>
</dbReference>
<dbReference type="STRING" id="1227077.SAMN04515668_4947"/>
<reference evidence="3" key="1">
    <citation type="submission" date="2016-10" db="EMBL/GenBank/DDBJ databases">
        <authorList>
            <person name="Varghese N."/>
            <person name="Submissions S."/>
        </authorList>
    </citation>
    <scope>NUCLEOTIDE SEQUENCE [LARGE SCALE GENOMIC DNA]</scope>
    <source>
        <strain evidence="3">OR362-8,ATCC BAA-1266,JCM 13504</strain>
    </source>
</reference>
<dbReference type="Proteomes" id="UP000199029">
    <property type="component" value="Unassembled WGS sequence"/>
</dbReference>
<sequence length="214" mass="23918">MVGIPCLMKTTLSLLFGLLLGFGAHAQTPTHRHSLGIGFERVGLDAPDAIGNRGLLNYSRHFRNDRLVVGANLGYLNVLNKRYLANTNHYYVYGKRRERISADVTLAFDFLKHARHALRLGAGPSLWYRQDELLDGGRYTVNVATGEVTDVQLKWRQEEALNYGFNVLVEYEYALTAQLLLSGKVKFVDLNKAGQSAIYGVGIGYRLPQFPCIA</sequence>
<accession>A0A1I6BQY0</accession>
<name>A0A1I6BQY0_HYMAR</name>
<keyword evidence="1" id="KW-0732">Signal</keyword>
<gene>
    <name evidence="2" type="ORF">SAMN04515668_4947</name>
</gene>
<organism evidence="2 3">
    <name type="scientific">Hymenobacter arizonensis</name>
    <name type="common">Siccationidurans arizonensis</name>
    <dbReference type="NCBI Taxonomy" id="1227077"/>
    <lineage>
        <taxon>Bacteria</taxon>
        <taxon>Pseudomonadati</taxon>
        <taxon>Bacteroidota</taxon>
        <taxon>Cytophagia</taxon>
        <taxon>Cytophagales</taxon>
        <taxon>Hymenobacteraceae</taxon>
        <taxon>Hymenobacter</taxon>
    </lineage>
</organism>
<evidence type="ECO:0008006" key="4">
    <source>
        <dbReference type="Google" id="ProtNLM"/>
    </source>
</evidence>
<dbReference type="AlphaFoldDB" id="A0A1I6BQY0"/>
<keyword evidence="3" id="KW-1185">Reference proteome</keyword>
<evidence type="ECO:0000313" key="3">
    <source>
        <dbReference type="Proteomes" id="UP000199029"/>
    </source>
</evidence>